<gene>
    <name evidence="1" type="ORF">AWW66_27625</name>
</gene>
<dbReference type="OrthoDB" id="9787127at2"/>
<comment type="caution">
    <text evidence="1">The sequence shown here is derived from an EMBL/GenBank/DDBJ whole genome shotgun (WGS) entry which is preliminary data.</text>
</comment>
<keyword evidence="2" id="KW-1185">Reference proteome</keyword>
<name>A0A136PK84_9ACTN</name>
<dbReference type="RefSeq" id="WP_067372240.1">
    <property type="nucleotide sequence ID" value="NZ_JBIUBN010000008.1"/>
</dbReference>
<accession>A0A136PK84</accession>
<evidence type="ECO:0000313" key="2">
    <source>
        <dbReference type="Proteomes" id="UP000070620"/>
    </source>
</evidence>
<proteinExistence type="predicted"/>
<organism evidence="1 2">
    <name type="scientific">Micromonospora rosaria</name>
    <dbReference type="NCBI Taxonomy" id="47874"/>
    <lineage>
        <taxon>Bacteria</taxon>
        <taxon>Bacillati</taxon>
        <taxon>Actinomycetota</taxon>
        <taxon>Actinomycetes</taxon>
        <taxon>Micromonosporales</taxon>
        <taxon>Micromonosporaceae</taxon>
        <taxon>Micromonospora</taxon>
    </lineage>
</organism>
<sequence length="134" mass="14456">MPNIDVDEATDRYLAFAANIAGLTKGEVVAKLVAQVQAVGVPVSEEGGDDEPATVRVYADYAGHRTYASFVPGLGRIDITSGPLAGRSYRTPSQAAREIVKHYNPEVSPHRNGWTFFLLAATGAPLQSLRHRLH</sequence>
<dbReference type="EMBL" id="LRQV01000153">
    <property type="protein sequence ID" value="KXK58818.1"/>
    <property type="molecule type" value="Genomic_DNA"/>
</dbReference>
<evidence type="ECO:0000313" key="1">
    <source>
        <dbReference type="EMBL" id="KXK58818.1"/>
    </source>
</evidence>
<protein>
    <submittedName>
        <fullName evidence="1">Uncharacterized protein</fullName>
    </submittedName>
</protein>
<dbReference type="Proteomes" id="UP000070620">
    <property type="component" value="Unassembled WGS sequence"/>
</dbReference>
<dbReference type="AlphaFoldDB" id="A0A136PK84"/>
<reference evidence="1 2" key="1">
    <citation type="submission" date="2016-01" db="EMBL/GenBank/DDBJ databases">
        <title>Whole genome sequence and analysis of Micromonospora rosaria DSM 803, which can produce antibacterial substance rosamicin.</title>
        <authorList>
            <person name="Yang H."/>
            <person name="He X."/>
            <person name="Zhu D."/>
        </authorList>
    </citation>
    <scope>NUCLEOTIDE SEQUENCE [LARGE SCALE GENOMIC DNA]</scope>
    <source>
        <strain evidence="1 2">DSM 803</strain>
    </source>
</reference>